<keyword evidence="9" id="KW-0653">Protein transport</keyword>
<dbReference type="OrthoDB" id="332281at2759"/>
<evidence type="ECO:0000256" key="5">
    <source>
        <dbReference type="ARBA" id="ARBA00020977"/>
    </source>
</evidence>
<dbReference type="InterPro" id="IPR056580">
    <property type="entry name" value="Ufl1_dom"/>
</dbReference>
<dbReference type="Pfam" id="PF25041">
    <property type="entry name" value="UFL1_C"/>
    <property type="match status" value="1"/>
</dbReference>
<keyword evidence="10" id="KW-0333">Golgi apparatus</keyword>
<dbReference type="InterPro" id="IPR024603">
    <property type="entry name" value="COG_complex_COG2_C"/>
</dbReference>
<evidence type="ECO:0000256" key="13">
    <source>
        <dbReference type="ARBA" id="ARBA00031344"/>
    </source>
</evidence>
<evidence type="ECO:0000256" key="1">
    <source>
        <dbReference type="ARBA" id="ARBA00003950"/>
    </source>
</evidence>
<evidence type="ECO:0000259" key="15">
    <source>
        <dbReference type="Pfam" id="PF06148"/>
    </source>
</evidence>
<dbReference type="GO" id="GO:0032434">
    <property type="term" value="P:regulation of proteasomal ubiquitin-dependent protein catabolic process"/>
    <property type="evidence" value="ECO:0007669"/>
    <property type="project" value="TreeGrafter"/>
</dbReference>
<reference evidence="20 21" key="1">
    <citation type="submission" date="2014-11" db="EMBL/GenBank/DDBJ databases">
        <title>Genetic blueprint of the zoonotic pathogen Toxocara canis.</title>
        <authorList>
            <person name="Zhu X.-Q."/>
            <person name="Korhonen P.K."/>
            <person name="Cai H."/>
            <person name="Young N.D."/>
            <person name="Nejsum P."/>
            <person name="von Samson-Himmelstjerna G."/>
            <person name="Boag P.R."/>
            <person name="Tan P."/>
            <person name="Li Q."/>
            <person name="Min J."/>
            <person name="Yang Y."/>
            <person name="Wang X."/>
            <person name="Fang X."/>
            <person name="Hall R.S."/>
            <person name="Hofmann A."/>
            <person name="Sternberg P.W."/>
            <person name="Jex A.R."/>
            <person name="Gasser R.B."/>
        </authorList>
    </citation>
    <scope>NUCLEOTIDE SEQUENCE [LARGE SCALE GENOMIC DNA]</scope>
    <source>
        <strain evidence="20">PN_DK_2014</strain>
    </source>
</reference>
<evidence type="ECO:0000259" key="18">
    <source>
        <dbReference type="Pfam" id="PF23659"/>
    </source>
</evidence>
<dbReference type="Pfam" id="PF06148">
    <property type="entry name" value="COG2_N"/>
    <property type="match status" value="1"/>
</dbReference>
<dbReference type="Pfam" id="PF12022">
    <property type="entry name" value="COG2_C"/>
    <property type="match status" value="1"/>
</dbReference>
<keyword evidence="8" id="KW-0833">Ubl conjugation pathway</keyword>
<evidence type="ECO:0000256" key="10">
    <source>
        <dbReference type="ARBA" id="ARBA00023034"/>
    </source>
</evidence>
<evidence type="ECO:0000256" key="6">
    <source>
        <dbReference type="ARBA" id="ARBA00022448"/>
    </source>
</evidence>
<comment type="caution">
    <text evidence="20">The sequence shown here is derived from an EMBL/GenBank/DDBJ whole genome shotgun (WGS) entry which is preliminary data.</text>
</comment>
<dbReference type="Pfam" id="PF23659">
    <property type="entry name" value="UFL1"/>
    <property type="match status" value="1"/>
</dbReference>
<sequence>MMAAPAASSKDTAASVSHALFSSTSNPLNDSHLCFNKAHFSRTDFNVERFLSLARRRANLAQIHNDLRVYLKVVQNSMIELINDDYADFVNLSSNLVGLKETIDKLNKDIEVIWDDLCGSTRDVMVTAEYIDQQANDLAECRAAQVDLSSKISLIMAIERLADKIASKPDSIDSFWLDGLSDAVVDMELWYRKTLKPDSELGDARKACLLRVQNMIEAWLVSDLQGDCTSVEALLGILTLIEGLDSALSRVMTEVIDPRVEKHTNDLGLFLDSLLAKMKELREEWLSKLTKNASRLLTISPFLDKSLLTYIVSVLDLHFGSVLVPSDNRLFHRCYMAVCEFLSSWPGASNSRTVLRMIRDRFNLIVYFKLETHQLFADLCDQLNPRAFRFVTTTSPNDRDISEKRNGGSSLILLEPEEKLYCECSAVTIRALMSVWNDDVYLPTLLDKLWDFSIKVLAKYSDWLDALLKYFGSDGSTIEGIDTWRALCAVYVDCSTVDGRVFEIALSYIWAKIREYGLDVTPFGQCLSAFSSRIAKKRKEFEDIIVRHIVASLSKVMDGVSDIPRHYRWTKKPQPTEPSLYINEAFSVFDSFKKEVHGRCWSDEDVENVSKRILADSLNAFCDKAEQVLDSVEQTGSSLQRFKRKSAAGSADVSTADTDEGKIRSQLTLDLTLCRSQACALEIDVPRIDKLIARADSTTDGGMKTGPILSLPDMAAVAEIHVKMTTTWADIQRLAADLQRVQLAEGAKKLSEKNCVEVVSMLMASKAIDIVFTSDGHAYLTKKHLLTEIKNECIGRGGRVSLSELAHTLNVDYEHIENSVAIILKQSSSFVLCNAELVSRDYVDLLCKELNERLSETGVLSISQLAKSWDLPSEILNGLVLIEIGNKVDAMRDGDAIYTRAYLSAQSRLLRAMLIALTKVTPVAKLTARLNLSPSIFWSLYDELVDANEVPGTVVGGRSSNLAYYVPNIYKILVRSFVLKSFEQQKMIETSVLKKLFVTDASVYMKDVLPKTEYASLVFFPSAVVSNKLWEEIELSIKNDVREWMSVSGQPFIYTAQLLSNALKAVDGLINDRAENEAQNLGKQQKIMKKQEKPQDEEWAAVKGKKGRGGKGKGGKQAPKEESAPTSSYRIPREELINELERVSTIPPELLDEVAEQISQNAETMLRTRIEALLRTVQTISAQDQKRAHLQLQEKLRALYNNASYRIPREELINELERVSTIPPELLDEVAEQISQNAETMLRTRIEALLRTVQTISAQDQKRAHLQLQEKLRALYNNICIFEQATNSFDESVATDLRSYLIRTLCTDVANIVLSFVSGTENVNTLSPKIREETISGIENAESREAVALLFSSLSNADLDAFHSAISDISSPAVCSLNLRMPDKKQRAELVEAYAAELEHQLRVCEDPAAGLLIALLVILARRYSIAVHASGKFVSHLILKVEKVVDCSSELNELLTSMQKLVVAVMKNKSNVEMKTKLNEKLKSMKILLLGAEVVEESSKDGGVEDGELVEVKS</sequence>
<keyword evidence="6" id="KW-0813">Transport</keyword>
<evidence type="ECO:0000256" key="7">
    <source>
        <dbReference type="ARBA" id="ARBA00022679"/>
    </source>
</evidence>
<dbReference type="InterPro" id="IPR024602">
    <property type="entry name" value="COG_su2_N"/>
</dbReference>
<keyword evidence="11" id="KW-0472">Membrane</keyword>
<dbReference type="GO" id="GO:1990592">
    <property type="term" value="P:protein K69-linked ufmylation"/>
    <property type="evidence" value="ECO:0007669"/>
    <property type="project" value="TreeGrafter"/>
</dbReference>
<keyword evidence="21" id="KW-1185">Reference proteome</keyword>
<evidence type="ECO:0000256" key="12">
    <source>
        <dbReference type="ARBA" id="ARBA00030452"/>
    </source>
</evidence>
<dbReference type="Proteomes" id="UP000031036">
    <property type="component" value="Unassembled WGS sequence"/>
</dbReference>
<evidence type="ECO:0000259" key="19">
    <source>
        <dbReference type="Pfam" id="PF25041"/>
    </source>
</evidence>
<evidence type="ECO:0000256" key="2">
    <source>
        <dbReference type="ARBA" id="ARBA00004395"/>
    </source>
</evidence>
<accession>A0A0B2VNU4</accession>
<feature type="domain" description="E3 UFM1-protein ligase 1-like" evidence="18">
    <location>
        <begin position="1266"/>
        <end position="1381"/>
    </location>
</feature>
<name>A0A0B2VNU4_TOXCA</name>
<evidence type="ECO:0000259" key="16">
    <source>
        <dbReference type="Pfam" id="PF09743"/>
    </source>
</evidence>
<feature type="compositionally biased region" description="Basic residues" evidence="14">
    <location>
        <begin position="1103"/>
        <end position="1114"/>
    </location>
</feature>
<dbReference type="PANTHER" id="PTHR31057">
    <property type="entry name" value="E3 UFM1-PROTEIN LIGASE 1"/>
    <property type="match status" value="1"/>
</dbReference>
<dbReference type="InterPro" id="IPR018611">
    <property type="entry name" value="Ufl1"/>
</dbReference>
<dbReference type="GO" id="GO:0061666">
    <property type="term" value="F:UFM1 ligase activity"/>
    <property type="evidence" value="ECO:0007669"/>
    <property type="project" value="InterPro"/>
</dbReference>
<dbReference type="EMBL" id="JPKZ01000843">
    <property type="protein sequence ID" value="KHN85186.1"/>
    <property type="molecule type" value="Genomic_DNA"/>
</dbReference>
<dbReference type="InterPro" id="IPR056761">
    <property type="entry name" value="Ufl1-like_C"/>
</dbReference>
<dbReference type="GO" id="GO:0000139">
    <property type="term" value="C:Golgi membrane"/>
    <property type="evidence" value="ECO:0007669"/>
    <property type="project" value="UniProtKB-SubCell"/>
</dbReference>
<evidence type="ECO:0000259" key="17">
    <source>
        <dbReference type="Pfam" id="PF12022"/>
    </source>
</evidence>
<feature type="region of interest" description="Disordered" evidence="14">
    <location>
        <begin position="1080"/>
        <end position="1130"/>
    </location>
</feature>
<dbReference type="Pfam" id="PF09743">
    <property type="entry name" value="E3_UFM1_ligase"/>
    <property type="match status" value="1"/>
</dbReference>
<dbReference type="GO" id="GO:0015031">
    <property type="term" value="P:protein transport"/>
    <property type="evidence" value="ECO:0007669"/>
    <property type="project" value="UniProtKB-KW"/>
</dbReference>
<dbReference type="OMA" id="SQNAETM"/>
<evidence type="ECO:0000256" key="11">
    <source>
        <dbReference type="ARBA" id="ARBA00023136"/>
    </source>
</evidence>
<dbReference type="STRING" id="6265.A0A0B2VNU4"/>
<evidence type="ECO:0000256" key="8">
    <source>
        <dbReference type="ARBA" id="ARBA00022786"/>
    </source>
</evidence>
<comment type="function">
    <text evidence="1">E3 UFM1-protein ligase that mediates ufmylation of target proteins.</text>
</comment>
<comment type="similarity">
    <text evidence="3">Belongs to the UFL1 family.</text>
</comment>
<organism evidence="20 21">
    <name type="scientific">Toxocara canis</name>
    <name type="common">Canine roundworm</name>
    <dbReference type="NCBI Taxonomy" id="6265"/>
    <lineage>
        <taxon>Eukaryota</taxon>
        <taxon>Metazoa</taxon>
        <taxon>Ecdysozoa</taxon>
        <taxon>Nematoda</taxon>
        <taxon>Chromadorea</taxon>
        <taxon>Rhabditida</taxon>
        <taxon>Spirurina</taxon>
        <taxon>Ascaridomorpha</taxon>
        <taxon>Ascaridoidea</taxon>
        <taxon>Toxocaridae</taxon>
        <taxon>Toxocara</taxon>
    </lineage>
</organism>
<dbReference type="GO" id="GO:0034976">
    <property type="term" value="P:response to endoplasmic reticulum stress"/>
    <property type="evidence" value="ECO:0007669"/>
    <property type="project" value="TreeGrafter"/>
</dbReference>
<feature type="domain" description="E3 UFM1-protein ligase 1-like N-terminal" evidence="16">
    <location>
        <begin position="730"/>
        <end position="1004"/>
    </location>
</feature>
<feature type="domain" description="COG complex component COG2 C-terminal" evidence="17">
    <location>
        <begin position="360"/>
        <end position="670"/>
    </location>
</feature>
<evidence type="ECO:0000256" key="4">
    <source>
        <dbReference type="ARBA" id="ARBA00014160"/>
    </source>
</evidence>
<evidence type="ECO:0000256" key="14">
    <source>
        <dbReference type="SAM" id="MobiDB-lite"/>
    </source>
</evidence>
<comment type="subcellular location">
    <subcellularLocation>
        <location evidence="2">Golgi apparatus membrane</location>
        <topology evidence="2">Peripheral membrane protein</topology>
    </subcellularLocation>
</comment>
<dbReference type="PANTHER" id="PTHR31057:SF0">
    <property type="entry name" value="E3 UFM1-PROTEIN LIGASE 1"/>
    <property type="match status" value="1"/>
</dbReference>
<evidence type="ECO:0000313" key="21">
    <source>
        <dbReference type="Proteomes" id="UP000031036"/>
    </source>
</evidence>
<evidence type="ECO:0000256" key="3">
    <source>
        <dbReference type="ARBA" id="ARBA00010789"/>
    </source>
</evidence>
<feature type="domain" description="Conserved oligomeric Golgi complex subunit 2 N-terminal" evidence="15">
    <location>
        <begin position="33"/>
        <end position="106"/>
    </location>
</feature>
<dbReference type="GO" id="GO:0005789">
    <property type="term" value="C:endoplasmic reticulum membrane"/>
    <property type="evidence" value="ECO:0007669"/>
    <property type="project" value="TreeGrafter"/>
</dbReference>
<keyword evidence="7" id="KW-0808">Transferase</keyword>
<dbReference type="InterPro" id="IPR056579">
    <property type="entry name" value="Ufl1_N"/>
</dbReference>
<proteinExistence type="inferred from homology"/>
<evidence type="ECO:0000256" key="9">
    <source>
        <dbReference type="ARBA" id="ARBA00022927"/>
    </source>
</evidence>
<gene>
    <name evidence="20" type="primary">cogc-2</name>
    <name evidence="20" type="ORF">Tcan_04139</name>
</gene>
<feature type="domain" description="E3 UFM1-protein ligase-like C-terminal" evidence="19">
    <location>
        <begin position="1390"/>
        <end position="1480"/>
    </location>
</feature>
<evidence type="ECO:0000313" key="20">
    <source>
        <dbReference type="EMBL" id="KHN85186.1"/>
    </source>
</evidence>
<protein>
    <recommendedName>
        <fullName evidence="5">Conserved oligomeric Golgi complex subunit 2</fullName>
    </recommendedName>
    <alternativeName>
        <fullName evidence="13">Component of oligomeric Golgi complex 2</fullName>
    </alternativeName>
    <alternativeName>
        <fullName evidence="4">E3 UFM1-protein ligase 1 homolog</fullName>
    </alternativeName>
    <alternativeName>
        <fullName evidence="12">E3 UFM1-protein transferase 1 homolog</fullName>
    </alternativeName>
</protein>